<dbReference type="CDD" id="cd03398">
    <property type="entry name" value="PAP2_haloperoxidase"/>
    <property type="match status" value="1"/>
</dbReference>
<evidence type="ECO:0000313" key="3">
    <source>
        <dbReference type="EMBL" id="MCP3420730.1"/>
    </source>
</evidence>
<reference evidence="3 4" key="1">
    <citation type="submission" date="2022-06" db="EMBL/GenBank/DDBJ databases">
        <authorList>
            <person name="So Y."/>
        </authorList>
    </citation>
    <scope>NUCLEOTIDE SEQUENCE [LARGE SCALE GENOMIC DNA]</scope>
    <source>
        <strain evidence="3 4">STR3</strain>
    </source>
</reference>
<evidence type="ECO:0000256" key="2">
    <source>
        <dbReference type="SAM" id="SignalP"/>
    </source>
</evidence>
<proteinExistence type="predicted"/>
<dbReference type="EMBL" id="JANARS010000001">
    <property type="protein sequence ID" value="MCP3420730.1"/>
    <property type="molecule type" value="Genomic_DNA"/>
</dbReference>
<keyword evidence="2" id="KW-0732">Signal</keyword>
<sequence length="416" mass="44367">MKNFRSRAVLVAAALLATSTLTISPAASGGGRHAHPHHDPPASPDSAQVVLDWERTAFATIYPATPIPVGVPLLGYTSLAMHDAIRHSAARPDSSETAAAATAAHHVLAHYLPPAADAALDAQLVASLATVPDGTAEDRGVRTGEKVAEWLIEDRADDGYGDTSIHYTLPPAIGTWQPTPPATDMLAAWIGSMDPLVVRRLARVDGPDKLTSDDYAADYNEVRLLGSTASTVRSQSQTDTAVFFNSNSATMVGDALVRYLAAHPATLEETAWLFAAMHGAMTDSLIKCWQLKRDVGFWRPFQAVAGAADDGNPDTQPETGWTSLLPTPPYSDYVSGHGCLTGPAVEVVRTTLGETTPLELRSSAAPGAPRTYATLTHLEHDAFNSRIWGGLHFRDAMADAYAIGHRTARKVMEELH</sequence>
<organism evidence="3 4">
    <name type="scientific">Nocardioides pinisoli</name>
    <dbReference type="NCBI Taxonomy" id="2950279"/>
    <lineage>
        <taxon>Bacteria</taxon>
        <taxon>Bacillati</taxon>
        <taxon>Actinomycetota</taxon>
        <taxon>Actinomycetes</taxon>
        <taxon>Propionibacteriales</taxon>
        <taxon>Nocardioidaceae</taxon>
        <taxon>Nocardioides</taxon>
    </lineage>
</organism>
<dbReference type="Gene3D" id="1.10.606.20">
    <property type="match status" value="1"/>
</dbReference>
<feature type="chain" id="PRO_5046388447" evidence="2">
    <location>
        <begin position="27"/>
        <end position="416"/>
    </location>
</feature>
<protein>
    <submittedName>
        <fullName evidence="3">Vanadium-dependent haloperoxidase</fullName>
    </submittedName>
</protein>
<feature type="signal peptide" evidence="2">
    <location>
        <begin position="1"/>
        <end position="26"/>
    </location>
</feature>
<keyword evidence="4" id="KW-1185">Reference proteome</keyword>
<dbReference type="InterPro" id="IPR036938">
    <property type="entry name" value="PAP2/HPO_sf"/>
</dbReference>
<dbReference type="InterPro" id="IPR052559">
    <property type="entry name" value="V-haloperoxidase"/>
</dbReference>
<evidence type="ECO:0000256" key="1">
    <source>
        <dbReference type="SAM" id="MobiDB-lite"/>
    </source>
</evidence>
<evidence type="ECO:0000313" key="4">
    <source>
        <dbReference type="Proteomes" id="UP001204524"/>
    </source>
</evidence>
<dbReference type="RefSeq" id="WP_254179955.1">
    <property type="nucleotide sequence ID" value="NZ_JANARS010000001.1"/>
</dbReference>
<dbReference type="SUPFAM" id="SSF48317">
    <property type="entry name" value="Acid phosphatase/Vanadium-dependent haloperoxidase"/>
    <property type="match status" value="1"/>
</dbReference>
<dbReference type="PANTHER" id="PTHR34599">
    <property type="entry name" value="PEROXIDASE-RELATED"/>
    <property type="match status" value="1"/>
</dbReference>
<feature type="region of interest" description="Disordered" evidence="1">
    <location>
        <begin position="27"/>
        <end position="46"/>
    </location>
</feature>
<accession>A0ABT1KSK2</accession>
<gene>
    <name evidence="3" type="ORF">NCI01_02865</name>
</gene>
<dbReference type="Proteomes" id="UP001204524">
    <property type="component" value="Unassembled WGS sequence"/>
</dbReference>
<dbReference type="PANTHER" id="PTHR34599:SF1">
    <property type="entry name" value="PHOSPHATIDIC ACID PHOSPHATASE TYPE 2_HALOPEROXIDASE DOMAIN-CONTAINING PROTEIN"/>
    <property type="match status" value="1"/>
</dbReference>
<comment type="caution">
    <text evidence="3">The sequence shown here is derived from an EMBL/GenBank/DDBJ whole genome shotgun (WGS) entry which is preliminary data.</text>
</comment>
<name>A0ABT1KSK2_9ACTN</name>